<keyword evidence="4" id="KW-0663">Pyridoxal phosphate</keyword>
<dbReference type="Gramene" id="GBG65650">
    <property type="protein sequence ID" value="GBG65650"/>
    <property type="gene ID" value="CBR_g51950"/>
</dbReference>
<feature type="region of interest" description="Disordered" evidence="5">
    <location>
        <begin position="47"/>
        <end position="126"/>
    </location>
</feature>
<dbReference type="InterPro" id="IPR050087">
    <property type="entry name" value="AON_synthase_class-II"/>
</dbReference>
<protein>
    <recommendedName>
        <fullName evidence="6">Aminotransferase class I/classII large domain-containing protein</fullName>
    </recommendedName>
</protein>
<dbReference type="SUPFAM" id="SSF53383">
    <property type="entry name" value="PLP-dependent transferases"/>
    <property type="match status" value="1"/>
</dbReference>
<name>A0A388K6H0_CHABU</name>
<comment type="cofactor">
    <cofactor evidence="1">
        <name>pyridoxal 5'-phosphate</name>
        <dbReference type="ChEBI" id="CHEBI:597326"/>
    </cofactor>
</comment>
<dbReference type="InterPro" id="IPR004839">
    <property type="entry name" value="Aminotransferase_I/II_large"/>
</dbReference>
<feature type="region of interest" description="Disordered" evidence="5">
    <location>
        <begin position="617"/>
        <end position="697"/>
    </location>
</feature>
<feature type="compositionally biased region" description="Polar residues" evidence="5">
    <location>
        <begin position="617"/>
        <end position="626"/>
    </location>
</feature>
<evidence type="ECO:0000313" key="8">
    <source>
        <dbReference type="Proteomes" id="UP000265515"/>
    </source>
</evidence>
<dbReference type="OrthoDB" id="10263824at2759"/>
<keyword evidence="8" id="KW-1185">Reference proteome</keyword>
<feature type="compositionally biased region" description="Basic and acidic residues" evidence="5">
    <location>
        <begin position="666"/>
        <end position="691"/>
    </location>
</feature>
<dbReference type="InterPro" id="IPR015424">
    <property type="entry name" value="PyrdxlP-dep_Trfase"/>
</dbReference>
<feature type="region of interest" description="Disordered" evidence="5">
    <location>
        <begin position="248"/>
        <end position="272"/>
    </location>
</feature>
<dbReference type="Pfam" id="PF00155">
    <property type="entry name" value="Aminotran_1_2"/>
    <property type="match status" value="1"/>
</dbReference>
<feature type="compositionally biased region" description="Polar residues" evidence="5">
    <location>
        <begin position="82"/>
        <end position="92"/>
    </location>
</feature>
<evidence type="ECO:0000256" key="3">
    <source>
        <dbReference type="ARBA" id="ARBA00022679"/>
    </source>
</evidence>
<dbReference type="InterPro" id="IPR015421">
    <property type="entry name" value="PyrdxlP-dep_Trfase_major"/>
</dbReference>
<feature type="region of interest" description="Disordered" evidence="5">
    <location>
        <begin position="317"/>
        <end position="336"/>
    </location>
</feature>
<organism evidence="7 8">
    <name type="scientific">Chara braunii</name>
    <name type="common">Braun's stonewort</name>
    <dbReference type="NCBI Taxonomy" id="69332"/>
    <lineage>
        <taxon>Eukaryota</taxon>
        <taxon>Viridiplantae</taxon>
        <taxon>Streptophyta</taxon>
        <taxon>Charophyceae</taxon>
        <taxon>Charales</taxon>
        <taxon>Characeae</taxon>
        <taxon>Chara</taxon>
    </lineage>
</organism>
<dbReference type="Gene3D" id="3.40.640.10">
    <property type="entry name" value="Type I PLP-dependent aspartate aminotransferase-like (Major domain)"/>
    <property type="match status" value="1"/>
</dbReference>
<dbReference type="PANTHER" id="PTHR13693">
    <property type="entry name" value="CLASS II AMINOTRANSFERASE/8-AMINO-7-OXONONANOATE SYNTHASE"/>
    <property type="match status" value="1"/>
</dbReference>
<dbReference type="InterPro" id="IPR015422">
    <property type="entry name" value="PyrdxlP-dep_Trfase_small"/>
</dbReference>
<proteinExistence type="inferred from homology"/>
<sequence>MAPYDDQGNKPHSEWVSWLNDAISELEKDSLLRSLRPVRVASQVLSHYDEEEEVETSSRRCPGLPMRKAESIFGHPDGVLRSGQSASEQRQVPHSHRSRGSEGCASSSTHRKENVGEDETRQAYDSSHLVMNTDRMLLTSSSSLSANPSPVTVQITDTTREAWLNNTPSVGQEDLPEAVSHASSAGGSCNKPRKRRLHRVKLFSGNDYLGLSAHPDISRASSKECLLFPTGFASNLAVITSLCSRSPSAAKRKGDADASTQRTLVGERSPCSPISTAASLSSSALFPASFSSSSSAVLSSQRPSLSSAALPQSFRVSSHRKAENSTFGRTGDNDRQCIGRRIASPRKGIRDGPDEQGGCAKAASDETWANDTTRREEERRDRVAVFSDALNHASIIDGIRLAEKQSGAVVNVYRHNDMQHLDQLLSKCEQKRKLVLTDSLFSMDGDFALLRQLVELKRKHGFLLVIDEVVSKWKQWILSRGRSYIFSTALPIPTVAAGIEALSVSEREPWRRRAVHDRVEQFSDAIGIRFASPICPLVVGSEESALIAARLRITFSAAHTPRDIQALVTALPGWVISNARRFVQPLPFSSDMLLTQRSVPRKLSDLASNASSEGVASKVVVQSTDCGSPDPPRNGEDTEELSGSMDAGLAASGNATGKDAGGHSQELSKRELVERKRTEHEEQVKNKKDLSSSRARL</sequence>
<comment type="similarity">
    <text evidence="2">Belongs to the class-II pyridoxal-phosphate-dependent aminotransferase family. BioF subfamily.</text>
</comment>
<evidence type="ECO:0000256" key="4">
    <source>
        <dbReference type="ARBA" id="ARBA00022898"/>
    </source>
</evidence>
<dbReference type="STRING" id="69332.A0A388K6H0"/>
<feature type="compositionally biased region" description="Basic and acidic residues" evidence="5">
    <location>
        <begin position="110"/>
        <end position="122"/>
    </location>
</feature>
<evidence type="ECO:0000259" key="6">
    <source>
        <dbReference type="Pfam" id="PF00155"/>
    </source>
</evidence>
<feature type="region of interest" description="Disordered" evidence="5">
    <location>
        <begin position="341"/>
        <end position="375"/>
    </location>
</feature>
<dbReference type="Gene3D" id="3.90.1150.10">
    <property type="entry name" value="Aspartate Aminotransferase, domain 1"/>
    <property type="match status" value="1"/>
</dbReference>
<keyword evidence="3" id="KW-0808">Transferase</keyword>
<evidence type="ECO:0000256" key="5">
    <source>
        <dbReference type="SAM" id="MobiDB-lite"/>
    </source>
</evidence>
<dbReference type="EMBL" id="BFEA01000064">
    <property type="protein sequence ID" value="GBG65650.1"/>
    <property type="molecule type" value="Genomic_DNA"/>
</dbReference>
<dbReference type="GO" id="GO:0016740">
    <property type="term" value="F:transferase activity"/>
    <property type="evidence" value="ECO:0007669"/>
    <property type="project" value="UniProtKB-KW"/>
</dbReference>
<accession>A0A388K6H0</accession>
<evidence type="ECO:0000256" key="1">
    <source>
        <dbReference type="ARBA" id="ARBA00001933"/>
    </source>
</evidence>
<comment type="caution">
    <text evidence="7">The sequence shown here is derived from an EMBL/GenBank/DDBJ whole genome shotgun (WGS) entry which is preliminary data.</text>
</comment>
<dbReference type="AlphaFoldDB" id="A0A388K6H0"/>
<evidence type="ECO:0000256" key="2">
    <source>
        <dbReference type="ARBA" id="ARBA00010008"/>
    </source>
</evidence>
<dbReference type="GO" id="GO:0030170">
    <property type="term" value="F:pyridoxal phosphate binding"/>
    <property type="evidence" value="ECO:0007669"/>
    <property type="project" value="InterPro"/>
</dbReference>
<dbReference type="PANTHER" id="PTHR13693:SF77">
    <property type="entry name" value="8-AMINO-7-OXONONANOATE SYNTHASE"/>
    <property type="match status" value="1"/>
</dbReference>
<gene>
    <name evidence="7" type="ORF">CBR_g51950</name>
</gene>
<reference evidence="7 8" key="1">
    <citation type="journal article" date="2018" name="Cell">
        <title>The Chara Genome: Secondary Complexity and Implications for Plant Terrestrialization.</title>
        <authorList>
            <person name="Nishiyama T."/>
            <person name="Sakayama H."/>
            <person name="Vries J.D."/>
            <person name="Buschmann H."/>
            <person name="Saint-Marcoux D."/>
            <person name="Ullrich K.K."/>
            <person name="Haas F.B."/>
            <person name="Vanderstraeten L."/>
            <person name="Becker D."/>
            <person name="Lang D."/>
            <person name="Vosolsobe S."/>
            <person name="Rombauts S."/>
            <person name="Wilhelmsson P.K.I."/>
            <person name="Janitza P."/>
            <person name="Kern R."/>
            <person name="Heyl A."/>
            <person name="Rumpler F."/>
            <person name="Villalobos L.I.A.C."/>
            <person name="Clay J.M."/>
            <person name="Skokan R."/>
            <person name="Toyoda A."/>
            <person name="Suzuki Y."/>
            <person name="Kagoshima H."/>
            <person name="Schijlen E."/>
            <person name="Tajeshwar N."/>
            <person name="Catarino B."/>
            <person name="Hetherington A.J."/>
            <person name="Saltykova A."/>
            <person name="Bonnot C."/>
            <person name="Breuninger H."/>
            <person name="Symeonidi A."/>
            <person name="Radhakrishnan G.V."/>
            <person name="Van Nieuwerburgh F."/>
            <person name="Deforce D."/>
            <person name="Chang C."/>
            <person name="Karol K.G."/>
            <person name="Hedrich R."/>
            <person name="Ulvskov P."/>
            <person name="Glockner G."/>
            <person name="Delwiche C.F."/>
            <person name="Petrasek J."/>
            <person name="Van de Peer Y."/>
            <person name="Friml J."/>
            <person name="Beilby M."/>
            <person name="Dolan L."/>
            <person name="Kohara Y."/>
            <person name="Sugano S."/>
            <person name="Fujiyama A."/>
            <person name="Delaux P.-M."/>
            <person name="Quint M."/>
            <person name="TheiBen G."/>
            <person name="Hagemann M."/>
            <person name="Harholt J."/>
            <person name="Dunand C."/>
            <person name="Zachgo S."/>
            <person name="Langdale J."/>
            <person name="Maumus F."/>
            <person name="Straeten D.V.D."/>
            <person name="Gould S.B."/>
            <person name="Rensing S.A."/>
        </authorList>
    </citation>
    <scope>NUCLEOTIDE SEQUENCE [LARGE SCALE GENOMIC DNA]</scope>
    <source>
        <strain evidence="7 8">S276</strain>
    </source>
</reference>
<feature type="domain" description="Aminotransferase class I/classII large" evidence="6">
    <location>
        <begin position="384"/>
        <end position="469"/>
    </location>
</feature>
<dbReference type="GO" id="GO:0009102">
    <property type="term" value="P:biotin biosynthetic process"/>
    <property type="evidence" value="ECO:0007669"/>
    <property type="project" value="TreeGrafter"/>
</dbReference>
<evidence type="ECO:0000313" key="7">
    <source>
        <dbReference type="EMBL" id="GBG65650.1"/>
    </source>
</evidence>
<dbReference type="Proteomes" id="UP000265515">
    <property type="component" value="Unassembled WGS sequence"/>
</dbReference>